<keyword evidence="2" id="KW-1185">Reference proteome</keyword>
<evidence type="ECO:0000313" key="1">
    <source>
        <dbReference type="EMBL" id="GIZ02404.1"/>
    </source>
</evidence>
<evidence type="ECO:0000313" key="2">
    <source>
        <dbReference type="Proteomes" id="UP001054945"/>
    </source>
</evidence>
<comment type="caution">
    <text evidence="1">The sequence shown here is derived from an EMBL/GenBank/DDBJ whole genome shotgun (WGS) entry which is preliminary data.</text>
</comment>
<proteinExistence type="predicted"/>
<dbReference type="AlphaFoldDB" id="A0AAV4Y687"/>
<accession>A0AAV4Y687</accession>
<reference evidence="1 2" key="1">
    <citation type="submission" date="2021-06" db="EMBL/GenBank/DDBJ databases">
        <title>Caerostris extrusa draft genome.</title>
        <authorList>
            <person name="Kono N."/>
            <person name="Arakawa K."/>
        </authorList>
    </citation>
    <scope>NUCLEOTIDE SEQUENCE [LARGE SCALE GENOMIC DNA]</scope>
</reference>
<sequence>MPIRWMTGMIGRTPAQAQSRFRRPLKGNVPAANGMASLTTAYQSSQYSKQTDIDRLKMELELLQLFLGLLFSIPQ</sequence>
<protein>
    <submittedName>
        <fullName evidence="1">Uncharacterized protein</fullName>
    </submittedName>
</protein>
<organism evidence="1 2">
    <name type="scientific">Caerostris extrusa</name>
    <name type="common">Bark spider</name>
    <name type="synonym">Caerostris bankana</name>
    <dbReference type="NCBI Taxonomy" id="172846"/>
    <lineage>
        <taxon>Eukaryota</taxon>
        <taxon>Metazoa</taxon>
        <taxon>Ecdysozoa</taxon>
        <taxon>Arthropoda</taxon>
        <taxon>Chelicerata</taxon>
        <taxon>Arachnida</taxon>
        <taxon>Araneae</taxon>
        <taxon>Araneomorphae</taxon>
        <taxon>Entelegynae</taxon>
        <taxon>Araneoidea</taxon>
        <taxon>Araneidae</taxon>
        <taxon>Caerostris</taxon>
    </lineage>
</organism>
<name>A0AAV4Y687_CAEEX</name>
<dbReference type="EMBL" id="BPLR01001454">
    <property type="protein sequence ID" value="GIZ02404.1"/>
    <property type="molecule type" value="Genomic_DNA"/>
</dbReference>
<dbReference type="Proteomes" id="UP001054945">
    <property type="component" value="Unassembled WGS sequence"/>
</dbReference>
<gene>
    <name evidence="1" type="ORF">CEXT_808681</name>
</gene>